<dbReference type="RefSeq" id="WP_161720607.1">
    <property type="nucleotide sequence ID" value="NZ_JAAAPO010000007.1"/>
</dbReference>
<dbReference type="Proteomes" id="UP000753724">
    <property type="component" value="Unassembled WGS sequence"/>
</dbReference>
<proteinExistence type="inferred from homology"/>
<evidence type="ECO:0000313" key="5">
    <source>
        <dbReference type="EMBL" id="NBC37976.1"/>
    </source>
</evidence>
<comment type="caution">
    <text evidence="4">Lacks conserved residue(s) required for the propagation of feature annotation.</text>
</comment>
<gene>
    <name evidence="5" type="ORF">GTZ99_15580</name>
</gene>
<evidence type="ECO:0000256" key="2">
    <source>
        <dbReference type="ARBA" id="ARBA00022801"/>
    </source>
</evidence>
<name>A0ABW9XHL0_9SPHN</name>
<organism evidence="5 6">
    <name type="scientific">Novosphingobium ovatum</name>
    <dbReference type="NCBI Taxonomy" id="1908523"/>
    <lineage>
        <taxon>Bacteria</taxon>
        <taxon>Pseudomonadati</taxon>
        <taxon>Pseudomonadota</taxon>
        <taxon>Alphaproteobacteria</taxon>
        <taxon>Sphingomonadales</taxon>
        <taxon>Sphingomonadaceae</taxon>
        <taxon>Novosphingobium</taxon>
    </lineage>
</organism>
<dbReference type="PIRSF" id="PIRSF006305">
    <property type="entry name" value="Maf"/>
    <property type="match status" value="1"/>
</dbReference>
<accession>A0ABW9XHL0</accession>
<dbReference type="EC" id="3.6.1.9" evidence="4"/>
<dbReference type="InterPro" id="IPR029001">
    <property type="entry name" value="ITPase-like_fam"/>
</dbReference>
<keyword evidence="6" id="KW-1185">Reference proteome</keyword>
<evidence type="ECO:0000256" key="3">
    <source>
        <dbReference type="ARBA" id="ARBA00023080"/>
    </source>
</evidence>
<comment type="subcellular location">
    <subcellularLocation>
        <location evidence="4">Cytoplasm</location>
    </subcellularLocation>
</comment>
<keyword evidence="2 4" id="KW-0378">Hydrolase</keyword>
<keyword evidence="4" id="KW-0963">Cytoplasm</keyword>
<dbReference type="Pfam" id="PF02545">
    <property type="entry name" value="Maf"/>
    <property type="match status" value="1"/>
</dbReference>
<keyword evidence="3 4" id="KW-0546">Nucleotide metabolism</keyword>
<comment type="caution">
    <text evidence="5">The sequence shown here is derived from an EMBL/GenBank/DDBJ whole genome shotgun (WGS) entry which is preliminary data.</text>
</comment>
<comment type="catalytic activity">
    <reaction evidence="4">
        <text>a 2'-deoxyribonucleoside 5'-triphosphate + H2O = a 2'-deoxyribonucleoside 5'-phosphate + diphosphate + H(+)</text>
        <dbReference type="Rhea" id="RHEA:44644"/>
        <dbReference type="ChEBI" id="CHEBI:15377"/>
        <dbReference type="ChEBI" id="CHEBI:15378"/>
        <dbReference type="ChEBI" id="CHEBI:33019"/>
        <dbReference type="ChEBI" id="CHEBI:61560"/>
        <dbReference type="ChEBI" id="CHEBI:65317"/>
        <dbReference type="EC" id="3.6.1.9"/>
    </reaction>
</comment>
<dbReference type="SUPFAM" id="SSF52972">
    <property type="entry name" value="ITPase-like"/>
    <property type="match status" value="1"/>
</dbReference>
<dbReference type="PANTHER" id="PTHR43213">
    <property type="entry name" value="BIFUNCTIONAL DTTP/UTP PYROPHOSPHATASE/METHYLTRANSFERASE PROTEIN-RELATED"/>
    <property type="match status" value="1"/>
</dbReference>
<comment type="function">
    <text evidence="4">Nucleoside triphosphate pyrophosphatase. May have a dual role in cell division arrest and in preventing the incorporation of modified nucleotides into cellular nucleic acids.</text>
</comment>
<comment type="similarity">
    <text evidence="4">Belongs to the Maf family.</text>
</comment>
<feature type="active site" description="Proton acceptor" evidence="4">
    <location>
        <position position="75"/>
    </location>
</feature>
<comment type="cofactor">
    <cofactor evidence="1 4">
        <name>a divalent metal cation</name>
        <dbReference type="ChEBI" id="CHEBI:60240"/>
    </cofactor>
</comment>
<comment type="catalytic activity">
    <reaction evidence="4">
        <text>a ribonucleoside 5'-triphosphate + H2O = a ribonucleoside 5'-phosphate + diphosphate + H(+)</text>
        <dbReference type="Rhea" id="RHEA:23996"/>
        <dbReference type="ChEBI" id="CHEBI:15377"/>
        <dbReference type="ChEBI" id="CHEBI:15378"/>
        <dbReference type="ChEBI" id="CHEBI:33019"/>
        <dbReference type="ChEBI" id="CHEBI:58043"/>
        <dbReference type="ChEBI" id="CHEBI:61557"/>
        <dbReference type="EC" id="3.6.1.9"/>
    </reaction>
</comment>
<dbReference type="EMBL" id="JAAAPO010000007">
    <property type="protein sequence ID" value="NBC37976.1"/>
    <property type="molecule type" value="Genomic_DNA"/>
</dbReference>
<dbReference type="PANTHER" id="PTHR43213:SF5">
    <property type="entry name" value="BIFUNCTIONAL DTTP_UTP PYROPHOSPHATASE_METHYLTRANSFERASE PROTEIN-RELATED"/>
    <property type="match status" value="1"/>
</dbReference>
<dbReference type="CDD" id="cd00985">
    <property type="entry name" value="Maf_Ham1"/>
    <property type="match status" value="1"/>
</dbReference>
<reference evidence="6" key="1">
    <citation type="submission" date="2020-01" db="EMBL/GenBank/DDBJ databases">
        <title>Sphingomonas sp. strain CSW-10.</title>
        <authorList>
            <person name="Chen W.-M."/>
        </authorList>
    </citation>
    <scope>NUCLEOTIDE SEQUENCE [LARGE SCALE GENOMIC DNA]</scope>
    <source>
        <strain evidence="6">FSY-8</strain>
    </source>
</reference>
<evidence type="ECO:0000256" key="4">
    <source>
        <dbReference type="HAMAP-Rule" id="MF_00528"/>
    </source>
</evidence>
<dbReference type="Gene3D" id="3.90.950.10">
    <property type="match status" value="1"/>
</dbReference>
<protein>
    <recommendedName>
        <fullName evidence="4">Nucleoside triphosphate pyrophosphatase</fullName>
        <ecNumber evidence="4">3.6.1.9</ecNumber>
    </recommendedName>
    <alternativeName>
        <fullName evidence="4">Nucleotide pyrophosphatase</fullName>
        <shortName evidence="4">Nucleotide PPase</shortName>
    </alternativeName>
</protein>
<dbReference type="InterPro" id="IPR003697">
    <property type="entry name" value="Maf-like"/>
</dbReference>
<evidence type="ECO:0000256" key="1">
    <source>
        <dbReference type="ARBA" id="ARBA00001968"/>
    </source>
</evidence>
<sequence>MQTCELVLASQSFSRRTMLGNAGVIHKPVPAHINERALEDSLGKTPAPDVALALASAKAQAVSADHPGALVLGSDSLVVVDGRRFDKPTDRDNAADHLRAFSGRVMELHSAAALVRDGAVVWGHADVAYLHVHTLSDAFIAAYLDAEWPEVAGCVGVFRLEALGVRLFEKIDGDHFTVLGMPLLPVLNALRQHGVLIP</sequence>
<evidence type="ECO:0000313" key="6">
    <source>
        <dbReference type="Proteomes" id="UP000753724"/>
    </source>
</evidence>
<dbReference type="HAMAP" id="MF_00528">
    <property type="entry name" value="Maf"/>
    <property type="match status" value="1"/>
</dbReference>